<evidence type="ECO:0000259" key="15">
    <source>
        <dbReference type="SMART" id="SM00484"/>
    </source>
</evidence>
<evidence type="ECO:0000256" key="11">
    <source>
        <dbReference type="ARBA" id="ARBA00023242"/>
    </source>
</evidence>
<dbReference type="Proteomes" id="UP000694394">
    <property type="component" value="Chromosome 8"/>
</dbReference>
<dbReference type="Pfam" id="PF00867">
    <property type="entry name" value="XPG_I"/>
    <property type="match status" value="1"/>
</dbReference>
<dbReference type="GO" id="GO:0010824">
    <property type="term" value="P:regulation of centrosome duplication"/>
    <property type="evidence" value="ECO:0007669"/>
    <property type="project" value="Ensembl"/>
</dbReference>
<dbReference type="GO" id="GO:0005634">
    <property type="term" value="C:nucleus"/>
    <property type="evidence" value="ECO:0007669"/>
    <property type="project" value="UniProtKB-SubCell"/>
</dbReference>
<protein>
    <recommendedName>
        <fullName evidence="14">Flap endonuclease GEN homolog 1</fullName>
    </recommendedName>
</protein>
<dbReference type="Gene3D" id="3.40.50.1010">
    <property type="entry name" value="5'-nuclease"/>
    <property type="match status" value="1"/>
</dbReference>
<dbReference type="RefSeq" id="XP_012610895.1">
    <property type="nucleotide sequence ID" value="XM_012755441.2"/>
</dbReference>
<keyword evidence="18" id="KW-1185">Reference proteome</keyword>
<dbReference type="GO" id="GO:0000400">
    <property type="term" value="F:four-way junction DNA binding"/>
    <property type="evidence" value="ECO:0007669"/>
    <property type="project" value="Ensembl"/>
</dbReference>
<dbReference type="SUPFAM" id="SSF47807">
    <property type="entry name" value="5' to 3' exonuclease, C-terminal subdomain"/>
    <property type="match status" value="1"/>
</dbReference>
<dbReference type="InterPro" id="IPR006085">
    <property type="entry name" value="XPG_DNA_repair_N"/>
</dbReference>
<dbReference type="EMBL" id="ABDC03012001">
    <property type="status" value="NOT_ANNOTATED_CDS"/>
    <property type="molecule type" value="Genomic_DNA"/>
</dbReference>
<dbReference type="AlphaFoldDB" id="A0A8B7FPZ2"/>
<evidence type="ECO:0000256" key="9">
    <source>
        <dbReference type="ARBA" id="ARBA00022842"/>
    </source>
</evidence>
<gene>
    <name evidence="17" type="primary">GEN1</name>
</gene>
<dbReference type="InterPro" id="IPR041012">
    <property type="entry name" value="GEN_chromo"/>
</dbReference>
<dbReference type="PANTHER" id="PTHR11081:SF70">
    <property type="entry name" value="FLAP ENDONUCLEASE GEN HOMOLOG 1"/>
    <property type="match status" value="1"/>
</dbReference>
<dbReference type="PANTHER" id="PTHR11081">
    <property type="entry name" value="FLAP ENDONUCLEASE FAMILY MEMBER"/>
    <property type="match status" value="1"/>
</dbReference>
<evidence type="ECO:0000256" key="5">
    <source>
        <dbReference type="ARBA" id="ARBA00022723"/>
    </source>
</evidence>
<dbReference type="Gene3D" id="1.10.150.20">
    <property type="entry name" value="5' to 3' exonuclease, C-terminal subdomain"/>
    <property type="match status" value="1"/>
</dbReference>
<evidence type="ECO:0000256" key="8">
    <source>
        <dbReference type="ARBA" id="ARBA00022801"/>
    </source>
</evidence>
<dbReference type="InterPro" id="IPR006086">
    <property type="entry name" value="XPG-I_dom"/>
</dbReference>
<keyword evidence="10" id="KW-0234">DNA repair</keyword>
<evidence type="ECO:0000256" key="1">
    <source>
        <dbReference type="ARBA" id="ARBA00001946"/>
    </source>
</evidence>
<reference evidence="17" key="3">
    <citation type="submission" date="2025-09" db="UniProtKB">
        <authorList>
            <consortium name="Ensembl"/>
        </authorList>
    </citation>
    <scope>IDENTIFICATION</scope>
</reference>
<reference evidence="17" key="2">
    <citation type="submission" date="2025-08" db="UniProtKB">
        <authorList>
            <consortium name="Ensembl"/>
        </authorList>
    </citation>
    <scope>IDENTIFICATION</scope>
</reference>
<dbReference type="InterPro" id="IPR029060">
    <property type="entry name" value="PIN-like_dom_sf"/>
</dbReference>
<dbReference type="GO" id="GO:0005813">
    <property type="term" value="C:centrosome"/>
    <property type="evidence" value="ECO:0007669"/>
    <property type="project" value="Ensembl"/>
</dbReference>
<evidence type="ECO:0000256" key="6">
    <source>
        <dbReference type="ARBA" id="ARBA00022759"/>
    </source>
</evidence>
<keyword evidence="5" id="KW-0479">Metal-binding</keyword>
<keyword evidence="4" id="KW-0540">Nuclease</keyword>
<dbReference type="GO" id="GO:0031297">
    <property type="term" value="P:replication fork processing"/>
    <property type="evidence" value="ECO:0007669"/>
    <property type="project" value="Ensembl"/>
</dbReference>
<dbReference type="RefSeq" id="XP_012610894.1">
    <property type="nucleotide sequence ID" value="XM_012755440.2"/>
</dbReference>
<keyword evidence="9" id="KW-0460">Magnesium</keyword>
<feature type="domain" description="XPG N-terminal" evidence="16">
    <location>
        <begin position="1"/>
        <end position="96"/>
    </location>
</feature>
<dbReference type="SMART" id="SM00279">
    <property type="entry name" value="HhH2"/>
    <property type="match status" value="1"/>
</dbReference>
<evidence type="ECO:0000256" key="10">
    <source>
        <dbReference type="ARBA" id="ARBA00023204"/>
    </source>
</evidence>
<dbReference type="FunFam" id="3.40.50.1010:FF:000024">
    <property type="entry name" value="flap endonuclease GEN homolog 1"/>
    <property type="match status" value="1"/>
</dbReference>
<dbReference type="Pfam" id="PF00752">
    <property type="entry name" value="XPG_N"/>
    <property type="match status" value="1"/>
</dbReference>
<dbReference type="GO" id="GO:0008821">
    <property type="term" value="F:crossover junction DNA endonuclease activity"/>
    <property type="evidence" value="ECO:0007669"/>
    <property type="project" value="Ensembl"/>
</dbReference>
<dbReference type="RefSeq" id="XP_012610893.1">
    <property type="nucleotide sequence ID" value="XM_012755439.2"/>
</dbReference>
<dbReference type="SUPFAM" id="SSF88723">
    <property type="entry name" value="PIN domain-like"/>
    <property type="match status" value="1"/>
</dbReference>
<dbReference type="GO" id="GO:0042803">
    <property type="term" value="F:protein homodimerization activity"/>
    <property type="evidence" value="ECO:0007669"/>
    <property type="project" value="Ensembl"/>
</dbReference>
<dbReference type="CDD" id="cd09869">
    <property type="entry name" value="PIN_GEN1"/>
    <property type="match status" value="1"/>
</dbReference>
<dbReference type="GO" id="GO:0000724">
    <property type="term" value="P:double-strand break repair via homologous recombination"/>
    <property type="evidence" value="ECO:0007669"/>
    <property type="project" value="Ensembl"/>
</dbReference>
<keyword evidence="7" id="KW-0227">DNA damage</keyword>
<evidence type="ECO:0000256" key="3">
    <source>
        <dbReference type="ARBA" id="ARBA00022553"/>
    </source>
</evidence>
<accession>A0A8B7FPZ2</accession>
<keyword evidence="11" id="KW-0539">Nucleus</keyword>
<dbReference type="GO" id="GO:0090267">
    <property type="term" value="P:positive regulation of mitotic cell cycle spindle assembly checkpoint"/>
    <property type="evidence" value="ECO:0007669"/>
    <property type="project" value="Ensembl"/>
</dbReference>
<evidence type="ECO:0000256" key="7">
    <source>
        <dbReference type="ARBA" id="ARBA00022763"/>
    </source>
</evidence>
<keyword evidence="6" id="KW-0255">Endonuclease</keyword>
<dbReference type="SMART" id="SM00484">
    <property type="entry name" value="XPGI"/>
    <property type="match status" value="1"/>
</dbReference>
<dbReference type="InterPro" id="IPR008918">
    <property type="entry name" value="HhH2"/>
</dbReference>
<keyword evidence="3" id="KW-0597">Phosphoprotein</keyword>
<evidence type="ECO:0000256" key="2">
    <source>
        <dbReference type="ARBA" id="ARBA00004123"/>
    </source>
</evidence>
<dbReference type="Ensembl" id="ENSMICT00000051541.2">
    <property type="protein sequence ID" value="ENSMICP00000017118.1"/>
    <property type="gene ID" value="ENSMICG00000026479.2"/>
</dbReference>
<dbReference type="Pfam" id="PF18704">
    <property type="entry name" value="Chromo_2"/>
    <property type="match status" value="1"/>
</dbReference>
<dbReference type="CTD" id="348654"/>
<dbReference type="GO" id="GO:0071140">
    <property type="term" value="P:resolution of mitotic recombination intermediates"/>
    <property type="evidence" value="ECO:0007669"/>
    <property type="project" value="Ensembl"/>
</dbReference>
<evidence type="ECO:0000256" key="12">
    <source>
        <dbReference type="ARBA" id="ARBA00038112"/>
    </source>
</evidence>
<evidence type="ECO:0000256" key="4">
    <source>
        <dbReference type="ARBA" id="ARBA00022722"/>
    </source>
</evidence>
<organism evidence="17 18">
    <name type="scientific">Microcebus murinus</name>
    <name type="common">Gray mouse lemur</name>
    <name type="synonym">Lemur murinus</name>
    <dbReference type="NCBI Taxonomy" id="30608"/>
    <lineage>
        <taxon>Eukaryota</taxon>
        <taxon>Metazoa</taxon>
        <taxon>Chordata</taxon>
        <taxon>Craniata</taxon>
        <taxon>Vertebrata</taxon>
        <taxon>Euteleostomi</taxon>
        <taxon>Mammalia</taxon>
        <taxon>Eutheria</taxon>
        <taxon>Euarchontoglires</taxon>
        <taxon>Primates</taxon>
        <taxon>Strepsirrhini</taxon>
        <taxon>Lemuriformes</taxon>
        <taxon>Cheirogaleidae</taxon>
        <taxon>Microcebus</taxon>
    </lineage>
</organism>
<dbReference type="GO" id="GO:0000287">
    <property type="term" value="F:magnesium ion binding"/>
    <property type="evidence" value="ECO:0007669"/>
    <property type="project" value="Ensembl"/>
</dbReference>
<evidence type="ECO:0000256" key="13">
    <source>
        <dbReference type="ARBA" id="ARBA00063132"/>
    </source>
</evidence>
<dbReference type="InterPro" id="IPR036279">
    <property type="entry name" value="5-3_exonuclease_C_sf"/>
</dbReference>
<evidence type="ECO:0000313" key="17">
    <source>
        <dbReference type="Ensembl" id="ENSMICP00000017118.1"/>
    </source>
</evidence>
<dbReference type="GO" id="GO:0017108">
    <property type="term" value="F:5'-flap endonuclease activity"/>
    <property type="evidence" value="ECO:0007669"/>
    <property type="project" value="Ensembl"/>
</dbReference>
<dbReference type="InterPro" id="IPR006084">
    <property type="entry name" value="XPG/Rad2"/>
</dbReference>
<feature type="domain" description="XPG-I" evidence="15">
    <location>
        <begin position="122"/>
        <end position="193"/>
    </location>
</feature>
<comment type="subunit">
    <text evidence="13">Largely monomeric, dimerizes on the Holliday junction and the first nick occurs upon dimerization at the junction.</text>
</comment>
<keyword evidence="8" id="KW-0378">Hydrolase</keyword>
<name>A0A8B7FPZ2_MICMU</name>
<comment type="cofactor">
    <cofactor evidence="1">
        <name>Mg(2+)</name>
        <dbReference type="ChEBI" id="CHEBI:18420"/>
    </cofactor>
</comment>
<dbReference type="KEGG" id="mmur:105866220"/>
<dbReference type="GeneTree" id="ENSGT00940000159266"/>
<dbReference type="OrthoDB" id="10072614at2759"/>
<reference evidence="17" key="1">
    <citation type="submission" date="2016-12" db="EMBL/GenBank/DDBJ databases">
        <title>Mouse lemur reference genome and diversity panel.</title>
        <authorList>
            <person name="Harris R."/>
            <person name="Larsen P."/>
            <person name="Liu Y."/>
            <person name="Hughes D.S."/>
            <person name="Murali S."/>
            <person name="Raveendran M."/>
            <person name="Korchina V."/>
            <person name="Wang M."/>
            <person name="Jhangiani S."/>
            <person name="Bandaranaike D."/>
            <person name="Bellair M."/>
            <person name="Blankenburg K."/>
            <person name="Chao H."/>
            <person name="Dahdouli M."/>
            <person name="Dinh H."/>
            <person name="Doddapaneni H."/>
            <person name="English A."/>
            <person name="Firestine M."/>
            <person name="Gnanaolivu R."/>
            <person name="Gross S."/>
            <person name="Hernandez B."/>
            <person name="Javaid M."/>
            <person name="Jayaseelan J."/>
            <person name="Jones J."/>
            <person name="Khan Z."/>
            <person name="Kovar C."/>
            <person name="Kurapati P."/>
            <person name="Le B."/>
            <person name="Lee S."/>
            <person name="Li M."/>
            <person name="Mathew T."/>
            <person name="Narasimhan A."/>
            <person name="Ngo D."/>
            <person name="Nguyen L."/>
            <person name="Okwuonu G."/>
            <person name="Ongeri F."/>
            <person name="Osuji N."/>
            <person name="Pu L.-L."/>
            <person name="Puazo M."/>
            <person name="Quiroz J."/>
            <person name="Raj R."/>
            <person name="Rajbhandari K."/>
            <person name="Reid J.G."/>
            <person name="Santibanez J."/>
            <person name="Sexton D."/>
            <person name="Skinner E."/>
            <person name="Vee V."/>
            <person name="Weissenberger G."/>
            <person name="Wu Y."/>
            <person name="Xin Y."/>
            <person name="Han Y."/>
            <person name="Campbell C."/>
            <person name="Brown A."/>
            <person name="Sullivan B."/>
            <person name="Shelton J."/>
            <person name="Brown S."/>
            <person name="Dudchenko O."/>
            <person name="Machol I."/>
            <person name="Durand N."/>
            <person name="Shamim M."/>
            <person name="Lieberman A."/>
            <person name="Muzny D.M."/>
            <person name="Richards S."/>
            <person name="Yoder A."/>
            <person name="Worley K.C."/>
            <person name="Rogers J."/>
            <person name="Gibbs R.A."/>
        </authorList>
    </citation>
    <scope>NUCLEOTIDE SEQUENCE [LARGE SCALE GENOMIC DNA]</scope>
</reference>
<dbReference type="CDD" id="cd09905">
    <property type="entry name" value="H3TH_GEN1"/>
    <property type="match status" value="1"/>
</dbReference>
<comment type="similarity">
    <text evidence="12">Belongs to the XPG/RAD2 endonuclease family. GEN subfamily.</text>
</comment>
<dbReference type="FunFam" id="1.10.150.20:FF:000030">
    <property type="entry name" value="Flap endonuclease GEN-like 1"/>
    <property type="match status" value="1"/>
</dbReference>
<evidence type="ECO:0000313" key="18">
    <source>
        <dbReference type="Proteomes" id="UP000694394"/>
    </source>
</evidence>
<proteinExistence type="inferred from homology"/>
<dbReference type="PRINTS" id="PR00853">
    <property type="entry name" value="XPGRADSUPER"/>
</dbReference>
<comment type="subcellular location">
    <subcellularLocation>
        <location evidence="2">Nucleus</location>
    </subcellularLocation>
</comment>
<sequence>MGVNDLWQILEPVKQHIHLHDLGGKTIAVDLSLWVCEAQTVKKMIGTVVKPHLRNLFFRISYLMQMDVKLIFVMEGEPPKLKADVINKRNQIRYGPSGKTWSQKTGRSHFKSVLRECLDMLECLGIPWVQAAGEAEAMCAYLNAGGHVDGCLTNDGDAFLYGAQTVYRNFTMNTRDPHVDCYTMSSIKSKLGLDRETLVGLAILLGCDYLPKGVPGVGKEQALKLIQILKGQSLLQRFNQWSETSCYSNPQPQVAKKPAHCSVCSHPGSPKDHERNGCKLCKSDRYCEPHDYEYCCPCEWHRTEHDRQLNGVENNIKRKACNCEGFPFHEVIQEFLLNKDKLVKVIRSQRPDLLLFQRFTLEKMEWPNHYACEKLLVLLTHYDMTERKLGRRNSNQLQPIRIVRTRIRNGVHCFEIEWEKPEHYAVEDKQHEESVLTIEEESLFEAAYPEIVAVYQKQKLEIKKKKQKSMKITPKENNLPESDDVVSFKSHMTLKPTCEIFPKPNSNLDLEISPDPTLPRESISASLNSLLLPEDVPCLNTQEQQFISSPRPLAIQQIKAVDKSLTSEHSQPSTSSHNMSVVADLHLSTIDWEGTSFSNSPAILRNTFSHGLKSELESELSVIPNGFENIPEQLLCESGTRTTDVNKVLNWDLHKISPEEHLLSGIGDLYLQDLPLKERIYIKSSYTQDNVHPDVNLKTSLLRVKESCIGNSSCDCPSCLSKHLPGSHLQNESRNSKVLKGDQLLQGNYKVNTSIPYFNNPVVKTSTNTAQPPNTILDHRRKVDMQTTQKIVMKMSVCLDRHSSDEESASVFGKAKYTTQKVKHRSQKHNPAQFKEIDLKLSSPKIHIKETEQCVRSYKEAGNEENYFQDPAKSSLSFLQCHKKEDDSSICLDSPLPLSQRLKLRFQSTCNAIENT</sequence>
<evidence type="ECO:0000259" key="16">
    <source>
        <dbReference type="SMART" id="SM00485"/>
    </source>
</evidence>
<dbReference type="SMART" id="SM00485">
    <property type="entry name" value="XPGN"/>
    <property type="match status" value="1"/>
</dbReference>
<dbReference type="RefSeq" id="XP_012610892.1">
    <property type="nucleotide sequence ID" value="XM_012755438.2"/>
</dbReference>
<evidence type="ECO:0000256" key="14">
    <source>
        <dbReference type="ARBA" id="ARBA00070188"/>
    </source>
</evidence>